<accession>W9YUS9</accession>
<organism evidence="3 4">
    <name type="scientific">Capronia coronata CBS 617.96</name>
    <dbReference type="NCBI Taxonomy" id="1182541"/>
    <lineage>
        <taxon>Eukaryota</taxon>
        <taxon>Fungi</taxon>
        <taxon>Dikarya</taxon>
        <taxon>Ascomycota</taxon>
        <taxon>Pezizomycotina</taxon>
        <taxon>Eurotiomycetes</taxon>
        <taxon>Chaetothyriomycetidae</taxon>
        <taxon>Chaetothyriales</taxon>
        <taxon>Herpotrichiellaceae</taxon>
        <taxon>Capronia</taxon>
    </lineage>
</organism>
<dbReference type="eggNOG" id="ENOG502S2JB">
    <property type="taxonomic scope" value="Eukaryota"/>
</dbReference>
<dbReference type="OrthoDB" id="5593352at2759"/>
<dbReference type="InterPro" id="IPR001849">
    <property type="entry name" value="PH_domain"/>
</dbReference>
<feature type="compositionally biased region" description="Low complexity" evidence="1">
    <location>
        <begin position="506"/>
        <end position="520"/>
    </location>
</feature>
<feature type="region of interest" description="Disordered" evidence="1">
    <location>
        <begin position="1"/>
        <end position="70"/>
    </location>
</feature>
<evidence type="ECO:0000256" key="1">
    <source>
        <dbReference type="SAM" id="MobiDB-lite"/>
    </source>
</evidence>
<keyword evidence="4" id="KW-1185">Reference proteome</keyword>
<dbReference type="InterPro" id="IPR039712">
    <property type="entry name" value="Meu6"/>
</dbReference>
<dbReference type="PANTHER" id="PTHR42073">
    <property type="entry name" value="MEIOTIC EXPRESSION UP-REGULATED PROTEIN 6"/>
    <property type="match status" value="1"/>
</dbReference>
<feature type="compositionally biased region" description="Basic and acidic residues" evidence="1">
    <location>
        <begin position="531"/>
        <end position="541"/>
    </location>
</feature>
<feature type="compositionally biased region" description="Low complexity" evidence="1">
    <location>
        <begin position="266"/>
        <end position="275"/>
    </location>
</feature>
<gene>
    <name evidence="3" type="ORF">A1O1_06408</name>
</gene>
<dbReference type="PANTHER" id="PTHR42073:SF1">
    <property type="entry name" value="MEIOTIC EXPRESSION UP-REGULATED PROTEIN 6"/>
    <property type="match status" value="1"/>
</dbReference>
<feature type="compositionally biased region" description="Low complexity" evidence="1">
    <location>
        <begin position="355"/>
        <end position="365"/>
    </location>
</feature>
<feature type="compositionally biased region" description="Low complexity" evidence="1">
    <location>
        <begin position="435"/>
        <end position="471"/>
    </location>
</feature>
<proteinExistence type="predicted"/>
<feature type="compositionally biased region" description="Basic and acidic residues" evidence="1">
    <location>
        <begin position="484"/>
        <end position="504"/>
    </location>
</feature>
<feature type="compositionally biased region" description="Basic and acidic residues" evidence="1">
    <location>
        <begin position="422"/>
        <end position="434"/>
    </location>
</feature>
<dbReference type="GeneID" id="19161276"/>
<reference evidence="3 4" key="1">
    <citation type="submission" date="2013-03" db="EMBL/GenBank/DDBJ databases">
        <title>The Genome Sequence of Capronia coronata CBS 617.96.</title>
        <authorList>
            <consortium name="The Broad Institute Genomics Platform"/>
            <person name="Cuomo C."/>
            <person name="de Hoog S."/>
            <person name="Gorbushina A."/>
            <person name="Walker B."/>
            <person name="Young S.K."/>
            <person name="Zeng Q."/>
            <person name="Gargeya S."/>
            <person name="Fitzgerald M."/>
            <person name="Haas B."/>
            <person name="Abouelleil A."/>
            <person name="Allen A.W."/>
            <person name="Alvarado L."/>
            <person name="Arachchi H.M."/>
            <person name="Berlin A.M."/>
            <person name="Chapman S.B."/>
            <person name="Gainer-Dewar J."/>
            <person name="Goldberg J."/>
            <person name="Griggs A."/>
            <person name="Gujja S."/>
            <person name="Hansen M."/>
            <person name="Howarth C."/>
            <person name="Imamovic A."/>
            <person name="Ireland A."/>
            <person name="Larimer J."/>
            <person name="McCowan C."/>
            <person name="Murphy C."/>
            <person name="Pearson M."/>
            <person name="Poon T.W."/>
            <person name="Priest M."/>
            <person name="Roberts A."/>
            <person name="Saif S."/>
            <person name="Shea T."/>
            <person name="Sisk P."/>
            <person name="Sykes S."/>
            <person name="Wortman J."/>
            <person name="Nusbaum C."/>
            <person name="Birren B."/>
        </authorList>
    </citation>
    <scope>NUCLEOTIDE SEQUENCE [LARGE SCALE GENOMIC DNA]</scope>
    <source>
        <strain evidence="3 4">CBS 617.96</strain>
    </source>
</reference>
<dbReference type="InterPro" id="IPR011993">
    <property type="entry name" value="PH-like_dom_sf"/>
</dbReference>
<dbReference type="CDD" id="cd00821">
    <property type="entry name" value="PH"/>
    <property type="match status" value="1"/>
</dbReference>
<feature type="compositionally biased region" description="Basic and acidic residues" evidence="1">
    <location>
        <begin position="590"/>
        <end position="599"/>
    </location>
</feature>
<feature type="compositionally biased region" description="Polar residues" evidence="1">
    <location>
        <begin position="622"/>
        <end position="637"/>
    </location>
</feature>
<feature type="region of interest" description="Disordered" evidence="1">
    <location>
        <begin position="266"/>
        <end position="343"/>
    </location>
</feature>
<evidence type="ECO:0000313" key="3">
    <source>
        <dbReference type="EMBL" id="EXJ86039.1"/>
    </source>
</evidence>
<comment type="caution">
    <text evidence="3">The sequence shown here is derived from an EMBL/GenBank/DDBJ whole genome shotgun (WGS) entry which is preliminary data.</text>
</comment>
<feature type="compositionally biased region" description="Low complexity" evidence="1">
    <location>
        <begin position="20"/>
        <end position="60"/>
    </location>
</feature>
<evidence type="ECO:0000259" key="2">
    <source>
        <dbReference type="PROSITE" id="PS50003"/>
    </source>
</evidence>
<name>W9YUS9_9EURO</name>
<dbReference type="SUPFAM" id="SSF50729">
    <property type="entry name" value="PH domain-like"/>
    <property type="match status" value="1"/>
</dbReference>
<dbReference type="Gene3D" id="2.30.29.30">
    <property type="entry name" value="Pleckstrin-homology domain (PH domain)/Phosphotyrosine-binding domain (PTB)"/>
    <property type="match status" value="1"/>
</dbReference>
<feature type="compositionally biased region" description="Basic and acidic residues" evidence="1">
    <location>
        <begin position="366"/>
        <end position="380"/>
    </location>
</feature>
<dbReference type="Pfam" id="PF15406">
    <property type="entry name" value="PH_6"/>
    <property type="match status" value="1"/>
</dbReference>
<protein>
    <recommendedName>
        <fullName evidence="2">PH domain-containing protein</fullName>
    </recommendedName>
</protein>
<dbReference type="AlphaFoldDB" id="W9YUS9"/>
<feature type="compositionally biased region" description="Low complexity" evidence="1">
    <location>
        <begin position="600"/>
        <end position="621"/>
    </location>
</feature>
<dbReference type="InterPro" id="IPR039483">
    <property type="entry name" value="Meu6_PH_dom"/>
</dbReference>
<evidence type="ECO:0000313" key="4">
    <source>
        <dbReference type="Proteomes" id="UP000019484"/>
    </source>
</evidence>
<dbReference type="EMBL" id="AMWN01000005">
    <property type="protein sequence ID" value="EXJ86039.1"/>
    <property type="molecule type" value="Genomic_DNA"/>
</dbReference>
<sequence>MSVEAPKPVEETPVAETSKAVPEPTEASTTPAETSVAPVETTSSAPAAAVASEEPAAPAAEEVKKEETPAATVPATEGVLGYKEPTLFKKFFFTKHYFWFSEEPSSTESLATFLRSEKADAKHSTAAWARETGKGLLFFAKRVEDKPTPVGIINLADASSVAKEGYNQFSFKAGSHQHRFEANTPKERDSWVLAVEKAVEEAKGLKEEIIGRESYKKNVEDYSKPAVIAPVTSVKTARSKSKEPKKSLDAATATATAAVTAPVAADNASISSSSSDEAVKTKKERSQSRKRGSIFGTLLGKKDELVEKKEEKAEAKKEVKEEKKAEAEEKKEEAKASEEPTISKAVEAAEASAAVAANAPVAAVATDKKEDKEEAAATDKKAKRASVFGNFFKHRVTSPATEKTESEATAPSDVPPVSETAPKIEEPIDTKPIDTADVTAPVDADTAASAAPVEEPATEATPAPAETAPAPKTEKKGGFLGFIKKTEAKLEGKKEQKEETKEEAAADAIAKDPVAAASADPNESAIVDTPAETKEERPARDNKRRTSLFFNKKKTETSDAEDATAEPKREKSPMPGKLIGNLVRRASKAVKYEGPKEKATATAPTTETAATTAPTAHQATTIPETSAETSEPKTTSDIVPEDVVAEPAPAATISTAPEVKAAA</sequence>
<feature type="compositionally biased region" description="Basic and acidic residues" evidence="1">
    <location>
        <begin position="277"/>
        <end position="287"/>
    </location>
</feature>
<feature type="domain" description="PH" evidence="2">
    <location>
        <begin position="73"/>
        <end position="200"/>
    </location>
</feature>
<dbReference type="RefSeq" id="XP_007725477.1">
    <property type="nucleotide sequence ID" value="XM_007727287.1"/>
</dbReference>
<dbReference type="PROSITE" id="PS50003">
    <property type="entry name" value="PH_DOMAIN"/>
    <property type="match status" value="1"/>
</dbReference>
<dbReference type="Proteomes" id="UP000019484">
    <property type="component" value="Unassembled WGS sequence"/>
</dbReference>
<feature type="compositionally biased region" description="Basic and acidic residues" evidence="1">
    <location>
        <begin position="300"/>
        <end position="338"/>
    </location>
</feature>
<dbReference type="HOGENOM" id="CLU_014855_0_0_1"/>
<feature type="region of interest" description="Disordered" evidence="1">
    <location>
        <begin position="355"/>
        <end position="663"/>
    </location>
</feature>